<proteinExistence type="predicted"/>
<accession>A0AAP0WS07</accession>
<comment type="caution">
    <text evidence="2">The sequence shown here is derived from an EMBL/GenBank/DDBJ whole genome shotgun (WGS) entry which is preliminary data.</text>
</comment>
<protein>
    <submittedName>
        <fullName evidence="2">Uncharacterized protein</fullName>
    </submittedName>
</protein>
<evidence type="ECO:0000313" key="2">
    <source>
        <dbReference type="EMBL" id="KAK9276191.1"/>
    </source>
</evidence>
<gene>
    <name evidence="2" type="ORF">L1049_005722</name>
</gene>
<keyword evidence="3" id="KW-1185">Reference proteome</keyword>
<keyword evidence="1" id="KW-0732">Signal</keyword>
<evidence type="ECO:0000256" key="1">
    <source>
        <dbReference type="SAM" id="SignalP"/>
    </source>
</evidence>
<sequence>MNLSCPSTTILSKWMTWALVVLLKSKKFSKVSSPLVLATATSHLLPQVHLVSSLDLQCLENWWRRIRMPPIKTLRGLTQRTNNRWAAAAAAAAAAKMSYKRIIYEDVADIPYVCSSSKNDTLPALQESASPLFKRTGQSLWNGALSLSSSIH</sequence>
<dbReference type="EMBL" id="JBBPBK010000010">
    <property type="protein sequence ID" value="KAK9276191.1"/>
    <property type="molecule type" value="Genomic_DNA"/>
</dbReference>
<dbReference type="Proteomes" id="UP001415857">
    <property type="component" value="Unassembled WGS sequence"/>
</dbReference>
<organism evidence="2 3">
    <name type="scientific">Liquidambar formosana</name>
    <name type="common">Formosan gum</name>
    <dbReference type="NCBI Taxonomy" id="63359"/>
    <lineage>
        <taxon>Eukaryota</taxon>
        <taxon>Viridiplantae</taxon>
        <taxon>Streptophyta</taxon>
        <taxon>Embryophyta</taxon>
        <taxon>Tracheophyta</taxon>
        <taxon>Spermatophyta</taxon>
        <taxon>Magnoliopsida</taxon>
        <taxon>eudicotyledons</taxon>
        <taxon>Gunneridae</taxon>
        <taxon>Pentapetalae</taxon>
        <taxon>Saxifragales</taxon>
        <taxon>Altingiaceae</taxon>
        <taxon>Liquidambar</taxon>
    </lineage>
</organism>
<reference evidence="2 3" key="1">
    <citation type="journal article" date="2024" name="Plant J.">
        <title>Genome sequences and population genomics reveal climatic adaptation and genomic divergence between two closely related sweetgum species.</title>
        <authorList>
            <person name="Xu W.Q."/>
            <person name="Ren C.Q."/>
            <person name="Zhang X.Y."/>
            <person name="Comes H.P."/>
            <person name="Liu X.H."/>
            <person name="Li Y.G."/>
            <person name="Kettle C.J."/>
            <person name="Jalonen R."/>
            <person name="Gaisberger H."/>
            <person name="Ma Y.Z."/>
            <person name="Qiu Y.X."/>
        </authorList>
    </citation>
    <scope>NUCLEOTIDE SEQUENCE [LARGE SCALE GENOMIC DNA]</scope>
    <source>
        <strain evidence="2">Hangzhou</strain>
    </source>
</reference>
<name>A0AAP0WS07_LIQFO</name>
<feature type="signal peptide" evidence="1">
    <location>
        <begin position="1"/>
        <end position="18"/>
    </location>
</feature>
<evidence type="ECO:0000313" key="3">
    <source>
        <dbReference type="Proteomes" id="UP001415857"/>
    </source>
</evidence>
<feature type="chain" id="PRO_5043041519" evidence="1">
    <location>
        <begin position="19"/>
        <end position="152"/>
    </location>
</feature>
<dbReference type="AlphaFoldDB" id="A0AAP0WS07"/>